<protein>
    <submittedName>
        <fullName evidence="1">Uncharacterized protein</fullName>
    </submittedName>
</protein>
<name>A0A0E9WF41_ANGAN</name>
<accession>A0A0E9WF41</accession>
<reference evidence="1" key="2">
    <citation type="journal article" date="2015" name="Fish Shellfish Immunol.">
        <title>Early steps in the European eel (Anguilla anguilla)-Vibrio vulnificus interaction in the gills: Role of the RtxA13 toxin.</title>
        <authorList>
            <person name="Callol A."/>
            <person name="Pajuelo D."/>
            <person name="Ebbesson L."/>
            <person name="Teles M."/>
            <person name="MacKenzie S."/>
            <person name="Amaro C."/>
        </authorList>
    </citation>
    <scope>NUCLEOTIDE SEQUENCE</scope>
</reference>
<evidence type="ECO:0000313" key="1">
    <source>
        <dbReference type="EMBL" id="JAH88108.1"/>
    </source>
</evidence>
<dbReference type="AlphaFoldDB" id="A0A0E9WF41"/>
<dbReference type="EMBL" id="GBXM01020469">
    <property type="protein sequence ID" value="JAH88108.1"/>
    <property type="molecule type" value="Transcribed_RNA"/>
</dbReference>
<proteinExistence type="predicted"/>
<reference evidence="1" key="1">
    <citation type="submission" date="2014-11" db="EMBL/GenBank/DDBJ databases">
        <authorList>
            <person name="Amaro Gonzalez C."/>
        </authorList>
    </citation>
    <scope>NUCLEOTIDE SEQUENCE</scope>
</reference>
<sequence>MRHNALHSIHVEKLLLKRLQNNYKTCFKIFILTVVKSSSELKCK</sequence>
<organism evidence="1">
    <name type="scientific">Anguilla anguilla</name>
    <name type="common">European freshwater eel</name>
    <name type="synonym">Muraena anguilla</name>
    <dbReference type="NCBI Taxonomy" id="7936"/>
    <lineage>
        <taxon>Eukaryota</taxon>
        <taxon>Metazoa</taxon>
        <taxon>Chordata</taxon>
        <taxon>Craniata</taxon>
        <taxon>Vertebrata</taxon>
        <taxon>Euteleostomi</taxon>
        <taxon>Actinopterygii</taxon>
        <taxon>Neopterygii</taxon>
        <taxon>Teleostei</taxon>
        <taxon>Anguilliformes</taxon>
        <taxon>Anguillidae</taxon>
        <taxon>Anguilla</taxon>
    </lineage>
</organism>